<gene>
    <name evidence="4" type="ORF">G5714_012769</name>
</gene>
<evidence type="ECO:0000256" key="1">
    <source>
        <dbReference type="ARBA" id="ARBA00007461"/>
    </source>
</evidence>
<name>A0A7J6CHI0_9TELE</name>
<dbReference type="GO" id="GO:0072546">
    <property type="term" value="C:EMC complex"/>
    <property type="evidence" value="ECO:0007669"/>
    <property type="project" value="InterPro"/>
</dbReference>
<comment type="subunit">
    <text evidence="2">Component of the ER membrane protein complex (EMC). EMC8 and EMC9 are mutually exclusive subunits of the EMC complex.</text>
</comment>
<dbReference type="PANTHER" id="PTHR12941">
    <property type="entry name" value="ER MEMBRANE PROTEIN COMPLEX"/>
    <property type="match status" value="1"/>
</dbReference>
<dbReference type="PROSITE" id="PS50249">
    <property type="entry name" value="MPN"/>
    <property type="match status" value="1"/>
</dbReference>
<sequence>MCSTKTLQAAVTCDICKCTVLTKKRTLPFSSCPFPSSSYEEKHTTMGEVELSCLAYAKMYLHASQFPRCSVNGLLLSSSPAGAASCITDCVPLLHSHLSLAPITQLALTQVDVWCSQTQQRIVGYYQANACVSDSSPTPCALKIAEKIFEQCNNAVLLMIDGEKMFPGCRVPPIVMYERKDARWALKDKHTIMLRQWEETCSIVNQLFSSGDQTLLVDFDSHLDDITKDWTNQKLNAKIMELISPANGNV</sequence>
<comment type="caution">
    <text evidence="4">The sequence shown here is derived from an EMBL/GenBank/DDBJ whole genome shotgun (WGS) entry which is preliminary data.</text>
</comment>
<keyword evidence="5" id="KW-1185">Reference proteome</keyword>
<protein>
    <recommendedName>
        <fullName evidence="3">MPN domain-containing protein</fullName>
    </recommendedName>
</protein>
<dbReference type="InterPro" id="IPR005366">
    <property type="entry name" value="EMC8/9"/>
</dbReference>
<dbReference type="AlphaFoldDB" id="A0A7J6CHI0"/>
<dbReference type="InterPro" id="IPR037518">
    <property type="entry name" value="MPN"/>
</dbReference>
<organism evidence="4 5">
    <name type="scientific">Onychostoma macrolepis</name>
    <dbReference type="NCBI Taxonomy" id="369639"/>
    <lineage>
        <taxon>Eukaryota</taxon>
        <taxon>Metazoa</taxon>
        <taxon>Chordata</taxon>
        <taxon>Craniata</taxon>
        <taxon>Vertebrata</taxon>
        <taxon>Euteleostomi</taxon>
        <taxon>Actinopterygii</taxon>
        <taxon>Neopterygii</taxon>
        <taxon>Teleostei</taxon>
        <taxon>Ostariophysi</taxon>
        <taxon>Cypriniformes</taxon>
        <taxon>Cyprinidae</taxon>
        <taxon>Acrossocheilinae</taxon>
        <taxon>Onychostoma</taxon>
    </lineage>
</organism>
<evidence type="ECO:0000256" key="2">
    <source>
        <dbReference type="ARBA" id="ARBA00046436"/>
    </source>
</evidence>
<accession>A0A7J6CHI0</accession>
<evidence type="ECO:0000259" key="3">
    <source>
        <dbReference type="PROSITE" id="PS50249"/>
    </source>
</evidence>
<evidence type="ECO:0000313" key="4">
    <source>
        <dbReference type="EMBL" id="KAF4106779.1"/>
    </source>
</evidence>
<comment type="similarity">
    <text evidence="1">Belongs to the EMC8/EMC9 family.</text>
</comment>
<dbReference type="Proteomes" id="UP000579812">
    <property type="component" value="Unassembled WGS sequence"/>
</dbReference>
<dbReference type="CDD" id="cd08060">
    <property type="entry name" value="MPN_UPF0172"/>
    <property type="match status" value="1"/>
</dbReference>
<dbReference type="Pfam" id="PF03665">
    <property type="entry name" value="UPF0172"/>
    <property type="match status" value="1"/>
</dbReference>
<feature type="domain" description="MPN" evidence="3">
    <location>
        <begin position="49"/>
        <end position="183"/>
    </location>
</feature>
<reference evidence="4 5" key="1">
    <citation type="submission" date="2020-04" db="EMBL/GenBank/DDBJ databases">
        <title>Chromosome-level genome assembly of a cyprinid fish Onychostoma macrolepis by integration of Nanopore Sequencing, Bionano and Hi-C technology.</title>
        <authorList>
            <person name="Wang D."/>
        </authorList>
    </citation>
    <scope>NUCLEOTIDE SEQUENCE [LARGE SCALE GENOMIC DNA]</scope>
    <source>
        <strain evidence="4">SWU-2019</strain>
        <tissue evidence="4">Muscle</tissue>
    </source>
</reference>
<proteinExistence type="inferred from homology"/>
<evidence type="ECO:0000313" key="5">
    <source>
        <dbReference type="Proteomes" id="UP000579812"/>
    </source>
</evidence>
<dbReference type="EMBL" id="JAAMOB010000012">
    <property type="protein sequence ID" value="KAF4106779.1"/>
    <property type="molecule type" value="Genomic_DNA"/>
</dbReference>
<dbReference type="PANTHER" id="PTHR12941:SF12">
    <property type="entry name" value="ER MEMBRANE PROTEIN COMPLEX SUBUNIT 9"/>
    <property type="match status" value="1"/>
</dbReference>